<reference evidence="2 3" key="1">
    <citation type="submission" date="2019-03" db="EMBL/GenBank/DDBJ databases">
        <authorList>
            <person name="Kim M.K.M."/>
        </authorList>
    </citation>
    <scope>NUCLEOTIDE SEQUENCE [LARGE SCALE GENOMIC DNA]</scope>
    <source>
        <strain evidence="2 3">17J68-15</strain>
    </source>
</reference>
<evidence type="ECO:0000259" key="1">
    <source>
        <dbReference type="Pfam" id="PF12867"/>
    </source>
</evidence>
<keyword evidence="3" id="KW-1185">Reference proteome</keyword>
<gene>
    <name evidence="2" type="ORF">E0486_08945</name>
</gene>
<protein>
    <submittedName>
        <fullName evidence="2">DinB family protein</fullName>
    </submittedName>
</protein>
<dbReference type="OrthoDB" id="679284at2"/>
<evidence type="ECO:0000313" key="3">
    <source>
        <dbReference type="Proteomes" id="UP000295164"/>
    </source>
</evidence>
<dbReference type="InterPro" id="IPR024775">
    <property type="entry name" value="DinB-like"/>
</dbReference>
<dbReference type="EMBL" id="SKFH01000011">
    <property type="protein sequence ID" value="TCZ72209.1"/>
    <property type="molecule type" value="Genomic_DNA"/>
</dbReference>
<accession>A0A4R4DZN8</accession>
<organism evidence="2 3">
    <name type="scientific">Flaviaesturariibacter aridisoli</name>
    <dbReference type="NCBI Taxonomy" id="2545761"/>
    <lineage>
        <taxon>Bacteria</taxon>
        <taxon>Pseudomonadati</taxon>
        <taxon>Bacteroidota</taxon>
        <taxon>Chitinophagia</taxon>
        <taxon>Chitinophagales</taxon>
        <taxon>Chitinophagaceae</taxon>
        <taxon>Flaviaestuariibacter</taxon>
    </lineage>
</organism>
<dbReference type="Pfam" id="PF12867">
    <property type="entry name" value="DinB_2"/>
    <property type="match status" value="1"/>
</dbReference>
<dbReference type="InterPro" id="IPR034660">
    <property type="entry name" value="DinB/YfiT-like"/>
</dbReference>
<name>A0A4R4DZN8_9BACT</name>
<dbReference type="RefSeq" id="WP_131851823.1">
    <property type="nucleotide sequence ID" value="NZ_SKFH01000011.1"/>
</dbReference>
<evidence type="ECO:0000313" key="2">
    <source>
        <dbReference type="EMBL" id="TCZ72209.1"/>
    </source>
</evidence>
<feature type="domain" description="DinB-like" evidence="1">
    <location>
        <begin position="10"/>
        <end position="159"/>
    </location>
</feature>
<comment type="caution">
    <text evidence="2">The sequence shown here is derived from an EMBL/GenBank/DDBJ whole genome shotgun (WGS) entry which is preliminary data.</text>
</comment>
<dbReference type="Proteomes" id="UP000295164">
    <property type="component" value="Unassembled WGS sequence"/>
</dbReference>
<sequence length="169" mass="19145">MDQSAYLALLDRTEQETLSVTARFDDAALQQRADGKWSPLEVLEHCCLTEALVAGLLQRPSAEHHDGETVHGSDKLYHLMVNKRAVRIAAPERLHPKGAFTGRAAFEERFRSQRAALRDAIEGSMLTLDNRLFPHPVLGNMTVADWLYFLVHHTQRHLEDLKERIPATV</sequence>
<dbReference type="AlphaFoldDB" id="A0A4R4DZN8"/>
<dbReference type="Gene3D" id="1.20.120.450">
    <property type="entry name" value="dinb family like domain"/>
    <property type="match status" value="1"/>
</dbReference>
<dbReference type="SUPFAM" id="SSF109854">
    <property type="entry name" value="DinB/YfiT-like putative metalloenzymes"/>
    <property type="match status" value="1"/>
</dbReference>
<proteinExistence type="predicted"/>